<gene>
    <name evidence="1" type="ORF">DK427_16450</name>
</gene>
<name>A0A2U8VTN0_9HYPH</name>
<accession>A0A2U8VTN0</accession>
<dbReference type="AlphaFoldDB" id="A0A2U8VTN0"/>
<evidence type="ECO:0000313" key="2">
    <source>
        <dbReference type="Proteomes" id="UP000246058"/>
    </source>
</evidence>
<dbReference type="KEGG" id="meti:DK427_16450"/>
<organism evidence="1 2">
    <name type="scientific">Methylobacterium radiodurans</name>
    <dbReference type="NCBI Taxonomy" id="2202828"/>
    <lineage>
        <taxon>Bacteria</taxon>
        <taxon>Pseudomonadati</taxon>
        <taxon>Pseudomonadota</taxon>
        <taxon>Alphaproteobacteria</taxon>
        <taxon>Hyphomicrobiales</taxon>
        <taxon>Methylobacteriaceae</taxon>
        <taxon>Methylobacterium</taxon>
    </lineage>
</organism>
<dbReference type="Proteomes" id="UP000246058">
    <property type="component" value="Chromosome"/>
</dbReference>
<keyword evidence="2" id="KW-1185">Reference proteome</keyword>
<dbReference type="RefSeq" id="WP_109952203.1">
    <property type="nucleotide sequence ID" value="NZ_CP029551.1"/>
</dbReference>
<protein>
    <submittedName>
        <fullName evidence="1">Uncharacterized protein</fullName>
    </submittedName>
</protein>
<proteinExistence type="predicted"/>
<sequence length="60" mass="6734">MNPAISITNVTALRLLTVPTRSCLIADPKFRIEEVVLGQVLLCHLPLLERDRDRAAAYDM</sequence>
<reference evidence="1 2" key="1">
    <citation type="submission" date="2018-05" db="EMBL/GenBank/DDBJ databases">
        <title>Complete Genome Sequence of Methylobacterium sp. 17Sr1-43.</title>
        <authorList>
            <person name="Srinivasan S."/>
        </authorList>
    </citation>
    <scope>NUCLEOTIDE SEQUENCE [LARGE SCALE GENOMIC DNA]</scope>
    <source>
        <strain evidence="1 2">17Sr1-43</strain>
    </source>
</reference>
<dbReference type="EMBL" id="CP029551">
    <property type="protein sequence ID" value="AWN37124.1"/>
    <property type="molecule type" value="Genomic_DNA"/>
</dbReference>
<evidence type="ECO:0000313" key="1">
    <source>
        <dbReference type="EMBL" id="AWN37124.1"/>
    </source>
</evidence>